<name>A0A0K9XK84_9ACTN</name>
<proteinExistence type="predicted"/>
<dbReference type="SUPFAM" id="SSF47413">
    <property type="entry name" value="lambda repressor-like DNA-binding domains"/>
    <property type="match status" value="1"/>
</dbReference>
<comment type="caution">
    <text evidence="3">The sequence shown here is derived from an EMBL/GenBank/DDBJ whole genome shotgun (WGS) entry which is preliminary data.</text>
</comment>
<dbReference type="GO" id="GO:0003677">
    <property type="term" value="F:DNA binding"/>
    <property type="evidence" value="ECO:0007669"/>
    <property type="project" value="InterPro"/>
</dbReference>
<dbReference type="InterPro" id="IPR010982">
    <property type="entry name" value="Lambda_DNA-bd_dom_sf"/>
</dbReference>
<feature type="region of interest" description="Disordered" evidence="1">
    <location>
        <begin position="124"/>
        <end position="145"/>
    </location>
</feature>
<feature type="domain" description="HTH cro/C1-type" evidence="2">
    <location>
        <begin position="76"/>
        <end position="120"/>
    </location>
</feature>
<evidence type="ECO:0000313" key="4">
    <source>
        <dbReference type="Proteomes" id="UP000037288"/>
    </source>
</evidence>
<protein>
    <recommendedName>
        <fullName evidence="2">HTH cro/C1-type domain-containing protein</fullName>
    </recommendedName>
</protein>
<dbReference type="STRING" id="1678637.AC230_02215"/>
<evidence type="ECO:0000256" key="1">
    <source>
        <dbReference type="SAM" id="MobiDB-lite"/>
    </source>
</evidence>
<keyword evidence="4" id="KW-1185">Reference proteome</keyword>
<sequence length="503" mass="53892">MVQPAERRCTGCGCRLSRYNAEDRCATCIRHLPSHAAAGGAVPEEVWRDVDVREALAAWDFSRVSRLVRQRGALRQEDVAALTGLSQAFLSMLESGQRRLTNIDKITEFLAGLGAPAGLLRLPLPGNSAEPQDTTAKDDGDQDPALPWTVDRMVAALREAAGHRALDHGTLLSRRGIELTAYVHHWGTAEAEPLLRAQDGRPIPDSLLAHLQGTTDHLRLMDAAAGSGTLADLGSAHLELVLRILKQGTHTEAAGHRLAGIAADTATQTGWFAFDAGQHAHAQRYFLAALRAAHASGDVRLGAGALSYIAIHSYSTGYPRDAVVAAQAAREKIKTLHAPALEAMLLTRQARGHAVLGEGKAALRALGLAGELCAQGRSENDPHWLYWINEGEIHGQAGSCYLELGDPGQAIGSFTQAHDALTPSDLRTRALFLSRAATAQIRAGELEAGCATAHEAVALGEHLQSARLHEHLRTVIEELTPVSHTPYARDLLERTAVLTKMGN</sequence>
<reference evidence="4" key="1">
    <citation type="submission" date="2015-07" db="EMBL/GenBank/DDBJ databases">
        <title>Draft genome sequence of Streptomyces sp. CMAA 1322, a bacterium isolated from Caatinga biome, from dry forest semiarid of Brazil.</title>
        <authorList>
            <person name="Santos S.N."/>
            <person name="Gacesa R."/>
            <person name="Taketani R.G."/>
            <person name="Long P.F."/>
            <person name="Melo I.S."/>
        </authorList>
    </citation>
    <scope>NUCLEOTIDE SEQUENCE [LARGE SCALE GENOMIC DNA]</scope>
    <source>
        <strain evidence="4">CMAA 1322</strain>
    </source>
</reference>
<dbReference type="InterPro" id="IPR011990">
    <property type="entry name" value="TPR-like_helical_dom_sf"/>
</dbReference>
<evidence type="ECO:0000313" key="3">
    <source>
        <dbReference type="EMBL" id="KNB53501.1"/>
    </source>
</evidence>
<dbReference type="SUPFAM" id="SSF48452">
    <property type="entry name" value="TPR-like"/>
    <property type="match status" value="1"/>
</dbReference>
<dbReference type="SMART" id="SM00530">
    <property type="entry name" value="HTH_XRE"/>
    <property type="match status" value="1"/>
</dbReference>
<dbReference type="CDD" id="cd00093">
    <property type="entry name" value="HTH_XRE"/>
    <property type="match status" value="1"/>
</dbReference>
<gene>
    <name evidence="3" type="ORF">AC230_02215</name>
</gene>
<dbReference type="AlphaFoldDB" id="A0A0K9XK84"/>
<dbReference type="Pfam" id="PF01381">
    <property type="entry name" value="HTH_3"/>
    <property type="match status" value="1"/>
</dbReference>
<dbReference type="Proteomes" id="UP000037288">
    <property type="component" value="Unassembled WGS sequence"/>
</dbReference>
<dbReference type="EMBL" id="LFXA01000002">
    <property type="protein sequence ID" value="KNB53501.1"/>
    <property type="molecule type" value="Genomic_DNA"/>
</dbReference>
<organism evidence="3 4">
    <name type="scientific">Streptomyces caatingaensis</name>
    <dbReference type="NCBI Taxonomy" id="1678637"/>
    <lineage>
        <taxon>Bacteria</taxon>
        <taxon>Bacillati</taxon>
        <taxon>Actinomycetota</taxon>
        <taxon>Actinomycetes</taxon>
        <taxon>Kitasatosporales</taxon>
        <taxon>Streptomycetaceae</taxon>
        <taxon>Streptomyces</taxon>
    </lineage>
</organism>
<dbReference type="PATRIC" id="fig|1678637.3.peg.473"/>
<dbReference type="InterPro" id="IPR001387">
    <property type="entry name" value="Cro/C1-type_HTH"/>
</dbReference>
<dbReference type="PROSITE" id="PS50943">
    <property type="entry name" value="HTH_CROC1"/>
    <property type="match status" value="1"/>
</dbReference>
<dbReference type="Gene3D" id="1.25.40.10">
    <property type="entry name" value="Tetratricopeptide repeat domain"/>
    <property type="match status" value="1"/>
</dbReference>
<accession>A0A0K9XK84</accession>
<evidence type="ECO:0000259" key="2">
    <source>
        <dbReference type="PROSITE" id="PS50943"/>
    </source>
</evidence>